<evidence type="ECO:0000256" key="6">
    <source>
        <dbReference type="ARBA" id="ARBA00022842"/>
    </source>
</evidence>
<dbReference type="HAMAP" id="MF_00490">
    <property type="entry name" value="ComB"/>
    <property type="match status" value="1"/>
</dbReference>
<evidence type="ECO:0000256" key="4">
    <source>
        <dbReference type="ARBA" id="ARBA00021948"/>
    </source>
</evidence>
<evidence type="ECO:0000313" key="10">
    <source>
        <dbReference type="Proteomes" id="UP000285961"/>
    </source>
</evidence>
<dbReference type="EC" id="3.1.3.71" evidence="3 8"/>
<evidence type="ECO:0000256" key="1">
    <source>
        <dbReference type="ARBA" id="ARBA00001946"/>
    </source>
</evidence>
<evidence type="ECO:0000256" key="7">
    <source>
        <dbReference type="ARBA" id="ARBA00033711"/>
    </source>
</evidence>
<dbReference type="Gene3D" id="3.90.1560.10">
    <property type="entry name" value="ComB-like"/>
    <property type="match status" value="1"/>
</dbReference>
<evidence type="ECO:0000256" key="5">
    <source>
        <dbReference type="ARBA" id="ARBA00022801"/>
    </source>
</evidence>
<comment type="caution">
    <text evidence="9">The sequence shown here is derived from an EMBL/GenBank/DDBJ whole genome shotgun (WGS) entry which is preliminary data.</text>
</comment>
<dbReference type="GO" id="GO:0050545">
    <property type="term" value="F:sulfopyruvate decarboxylase activity"/>
    <property type="evidence" value="ECO:0007669"/>
    <property type="project" value="TreeGrafter"/>
</dbReference>
<dbReference type="PANTHER" id="PTHR37311:SF1">
    <property type="entry name" value="2-PHOSPHOSULFOLACTATE PHOSPHATASE-RELATED"/>
    <property type="match status" value="1"/>
</dbReference>
<dbReference type="InterPro" id="IPR036702">
    <property type="entry name" value="ComB-like_sf"/>
</dbReference>
<evidence type="ECO:0000256" key="3">
    <source>
        <dbReference type="ARBA" id="ARBA00012953"/>
    </source>
</evidence>
<gene>
    <name evidence="8" type="primary">comB</name>
    <name evidence="9" type="ORF">C4532_01365</name>
</gene>
<dbReference type="GO" id="GO:0000287">
    <property type="term" value="F:magnesium ion binding"/>
    <property type="evidence" value="ECO:0007669"/>
    <property type="project" value="UniProtKB-UniRule"/>
</dbReference>
<evidence type="ECO:0000313" key="9">
    <source>
        <dbReference type="EMBL" id="RJP74882.1"/>
    </source>
</evidence>
<accession>A0A419F8N4</accession>
<comment type="catalytic activity">
    <reaction evidence="7 8">
        <text>(2R)-O-phospho-3-sulfolactate + H2O = (2R)-3-sulfolactate + phosphate</text>
        <dbReference type="Rhea" id="RHEA:23416"/>
        <dbReference type="ChEBI" id="CHEBI:15377"/>
        <dbReference type="ChEBI" id="CHEBI:15597"/>
        <dbReference type="ChEBI" id="CHEBI:43474"/>
        <dbReference type="ChEBI" id="CHEBI:58738"/>
        <dbReference type="EC" id="3.1.3.71"/>
    </reaction>
</comment>
<dbReference type="EMBL" id="QZKI01000009">
    <property type="protein sequence ID" value="RJP74882.1"/>
    <property type="molecule type" value="Genomic_DNA"/>
</dbReference>
<keyword evidence="6 8" id="KW-0460">Magnesium</keyword>
<evidence type="ECO:0000256" key="8">
    <source>
        <dbReference type="HAMAP-Rule" id="MF_00490"/>
    </source>
</evidence>
<reference evidence="9 10" key="1">
    <citation type="journal article" date="2017" name="ISME J.">
        <title>Energy and carbon metabolisms in a deep terrestrial subsurface fluid microbial community.</title>
        <authorList>
            <person name="Momper L."/>
            <person name="Jungbluth S.P."/>
            <person name="Lee M.D."/>
            <person name="Amend J.P."/>
        </authorList>
    </citation>
    <scope>NUCLEOTIDE SEQUENCE [LARGE SCALE GENOMIC DNA]</scope>
    <source>
        <strain evidence="9">SURF_17</strain>
    </source>
</reference>
<dbReference type="Proteomes" id="UP000285961">
    <property type="component" value="Unassembled WGS sequence"/>
</dbReference>
<comment type="cofactor">
    <cofactor evidence="1 8">
        <name>Mg(2+)</name>
        <dbReference type="ChEBI" id="CHEBI:18420"/>
    </cofactor>
</comment>
<dbReference type="PANTHER" id="PTHR37311">
    <property type="entry name" value="2-PHOSPHOSULFOLACTATE PHOSPHATASE-RELATED"/>
    <property type="match status" value="1"/>
</dbReference>
<sequence>MSRVRVALTVESVKPEHACGSLCVVIDVLRASTTIVTAIANGCPSVIPTETPEQAREIARGRNCLLGGERGGLRIEGFDLGNSPLEYVPEAVRNRPIAFTTTNGTRAIRACAAAHELVIASFLNGPAVIRLLEAEERDILIVCAGTLGSPSIEDSVCAGMLLESLHAGEDLATKEAISQWKEHRENLAGMMKFSSEHGRSLVMLGFERDIDFAAQQGLYDIIAVREDDSIVRKKA</sequence>
<dbReference type="AlphaFoldDB" id="A0A419F8N4"/>
<name>A0A419F8N4_9BACT</name>
<dbReference type="InterPro" id="IPR005238">
    <property type="entry name" value="ComB-like"/>
</dbReference>
<protein>
    <recommendedName>
        <fullName evidence="4 8">Probable 2-phosphosulfolactate phosphatase</fullName>
        <ecNumber evidence="3 8">3.1.3.71</ecNumber>
    </recommendedName>
</protein>
<organism evidence="9 10">
    <name type="scientific">Candidatus Abyssobacteria bacterium SURF_17</name>
    <dbReference type="NCBI Taxonomy" id="2093361"/>
    <lineage>
        <taxon>Bacteria</taxon>
        <taxon>Pseudomonadati</taxon>
        <taxon>Candidatus Hydrogenedentota</taxon>
        <taxon>Candidatus Abyssobacteria</taxon>
    </lineage>
</organism>
<dbReference type="GO" id="GO:0050532">
    <property type="term" value="F:2-phosphosulfolactate phosphatase activity"/>
    <property type="evidence" value="ECO:0007669"/>
    <property type="project" value="UniProtKB-UniRule"/>
</dbReference>
<dbReference type="FunFam" id="3.90.1560.10:FF:000001">
    <property type="entry name" value="Probable 2-phosphosulfolactate phosphatase"/>
    <property type="match status" value="1"/>
</dbReference>
<comment type="similarity">
    <text evidence="2 8">Belongs to the ComB family.</text>
</comment>
<dbReference type="Pfam" id="PF04029">
    <property type="entry name" value="2-ph_phosp"/>
    <property type="match status" value="1"/>
</dbReference>
<keyword evidence="5 8" id="KW-0378">Hydrolase</keyword>
<proteinExistence type="inferred from homology"/>
<dbReference type="SUPFAM" id="SSF142823">
    <property type="entry name" value="ComB-like"/>
    <property type="match status" value="1"/>
</dbReference>
<evidence type="ECO:0000256" key="2">
    <source>
        <dbReference type="ARBA" id="ARBA00009997"/>
    </source>
</evidence>